<dbReference type="EC" id="1.14.13.148" evidence="6"/>
<keyword evidence="4" id="KW-0521">NADP</keyword>
<protein>
    <recommendedName>
        <fullName evidence="7">Trimethylamine monooxygenase</fullName>
        <ecNumber evidence="6">1.14.13.148</ecNumber>
    </recommendedName>
</protein>
<evidence type="ECO:0000256" key="3">
    <source>
        <dbReference type="ARBA" id="ARBA00022827"/>
    </source>
</evidence>
<comment type="caution">
    <text evidence="8">The sequence shown here is derived from an EMBL/GenBank/DDBJ whole genome shotgun (WGS) entry which is preliminary data.</text>
</comment>
<evidence type="ECO:0000256" key="2">
    <source>
        <dbReference type="ARBA" id="ARBA00022630"/>
    </source>
</evidence>
<keyword evidence="2" id="KW-0285">Flavoprotein</keyword>
<evidence type="ECO:0000256" key="5">
    <source>
        <dbReference type="ARBA" id="ARBA00023002"/>
    </source>
</evidence>
<sequence>MTKRKQVCVIGAGVSGLAAAHAFKDQGHDVTVLERSHELGGVWAPHRSYPGIRTQSPKDLYRYTDAAMPETYPEWPSGAQVHGYLESYARDKGLLPLIRFNTRVTGLVRRGQDTGAGIPAGGATADPRAGGWWVETEGAAGPERTGYDFVCVASGVFSERNELTHPGMEAFRDGGGTILHSSEYTDPALVRGRKVVILGFSKSATDVAVNAVQQGAASVTVVYLEPVWRVPYHFAGLINFKRILYCRASEAMFPGWDMSWGEKLRHALTKPLVWANWRALESLLTLQFGLKQLGMRPSQPIENGISCGLSLATEGFFPMLKDGRIKAIQGTIASYSQGGITLSTGDRLDADVAILAVGWKIGVPFLPEDVRRTLTTPDGQFRLYRLAVNPDVPDLGFVGFNSSFATVLTSDVAARWLVRYADGQLARQPSKAEMSGWIDRHLDWRRSVRPAARVYGGLCSAPYHFRYLDDLLADMGAARRRRANPLAETFLPPDADAYRSHLSSVPAYRLEG</sequence>
<evidence type="ECO:0000256" key="6">
    <source>
        <dbReference type="ARBA" id="ARBA00034528"/>
    </source>
</evidence>
<dbReference type="PANTHER" id="PTHR23023">
    <property type="entry name" value="DIMETHYLANILINE MONOOXYGENASE"/>
    <property type="match status" value="1"/>
</dbReference>
<dbReference type="SUPFAM" id="SSF51905">
    <property type="entry name" value="FAD/NAD(P)-binding domain"/>
    <property type="match status" value="2"/>
</dbReference>
<reference evidence="8 9" key="1">
    <citation type="submission" date="2020-01" db="EMBL/GenBank/DDBJ databases">
        <authorList>
            <person name="Peng S.Y."/>
            <person name="Li J."/>
            <person name="Wang M."/>
            <person name="Wang L."/>
            <person name="Wang C.Q."/>
            <person name="Wang J.R."/>
        </authorList>
    </citation>
    <scope>NUCLEOTIDE SEQUENCE [LARGE SCALE GENOMIC DNA]</scope>
    <source>
        <strain evidence="8 9">XCT-34</strain>
    </source>
</reference>
<dbReference type="Gene3D" id="3.50.50.60">
    <property type="entry name" value="FAD/NAD(P)-binding domain"/>
    <property type="match status" value="1"/>
</dbReference>
<dbReference type="RefSeq" id="WP_161676382.1">
    <property type="nucleotide sequence ID" value="NZ_JAABLP010000003.1"/>
</dbReference>
<dbReference type="InterPro" id="IPR000960">
    <property type="entry name" value="Flavin_mOase"/>
</dbReference>
<dbReference type="InterPro" id="IPR036188">
    <property type="entry name" value="FAD/NAD-bd_sf"/>
</dbReference>
<dbReference type="PRINTS" id="PR00370">
    <property type="entry name" value="FMOXYGENASE"/>
</dbReference>
<dbReference type="Pfam" id="PF00743">
    <property type="entry name" value="FMO-like"/>
    <property type="match status" value="1"/>
</dbReference>
<dbReference type="InterPro" id="IPR020946">
    <property type="entry name" value="Flavin_mOase-like"/>
</dbReference>
<evidence type="ECO:0000256" key="4">
    <source>
        <dbReference type="ARBA" id="ARBA00022857"/>
    </source>
</evidence>
<evidence type="ECO:0000256" key="1">
    <source>
        <dbReference type="ARBA" id="ARBA00009183"/>
    </source>
</evidence>
<keyword evidence="3" id="KW-0274">FAD</keyword>
<accession>A0ABW9ZHY2</accession>
<keyword evidence="9" id="KW-1185">Reference proteome</keyword>
<keyword evidence="5" id="KW-0560">Oxidoreductase</keyword>
<dbReference type="InterPro" id="IPR050346">
    <property type="entry name" value="FMO-like"/>
</dbReference>
<dbReference type="PIRSF" id="PIRSF000332">
    <property type="entry name" value="FMO"/>
    <property type="match status" value="1"/>
</dbReference>
<proteinExistence type="inferred from homology"/>
<evidence type="ECO:0000313" key="9">
    <source>
        <dbReference type="Proteomes" id="UP000541347"/>
    </source>
</evidence>
<gene>
    <name evidence="8" type="ORF">GWI71_11920</name>
</gene>
<name>A0ABW9ZHY2_9HYPH</name>
<comment type="similarity">
    <text evidence="1">Belongs to the FMO family.</text>
</comment>
<organism evidence="8 9">
    <name type="scientific">Pannonibacter tanglangensis</name>
    <dbReference type="NCBI Taxonomy" id="2750084"/>
    <lineage>
        <taxon>Bacteria</taxon>
        <taxon>Pseudomonadati</taxon>
        <taxon>Pseudomonadota</taxon>
        <taxon>Alphaproteobacteria</taxon>
        <taxon>Hyphomicrobiales</taxon>
        <taxon>Stappiaceae</taxon>
        <taxon>Pannonibacter</taxon>
    </lineage>
</organism>
<dbReference type="EMBL" id="JAABLP010000003">
    <property type="protein sequence ID" value="NBN64391.1"/>
    <property type="molecule type" value="Genomic_DNA"/>
</dbReference>
<evidence type="ECO:0000313" key="8">
    <source>
        <dbReference type="EMBL" id="NBN64391.1"/>
    </source>
</evidence>
<evidence type="ECO:0000256" key="7">
    <source>
        <dbReference type="ARBA" id="ARBA00035159"/>
    </source>
</evidence>
<dbReference type="Proteomes" id="UP000541347">
    <property type="component" value="Unassembled WGS sequence"/>
</dbReference>